<keyword evidence="8" id="KW-0325">Glycoprotein</keyword>
<comment type="similarity">
    <text evidence="3 10">Belongs to the glycosyl hydrolase 72 family.</text>
</comment>
<evidence type="ECO:0000259" key="12">
    <source>
        <dbReference type="SMART" id="SM00768"/>
    </source>
</evidence>
<dbReference type="STRING" id="27349.A0A0L6VNG1"/>
<comment type="subcellular location">
    <subcellularLocation>
        <location evidence="1">Cell envelope</location>
    </subcellularLocation>
    <subcellularLocation>
        <location evidence="10">Cell membrane</location>
        <topology evidence="10">Lipid-anchor</topology>
        <topology evidence="10">GPI-anchor</topology>
    </subcellularLocation>
    <subcellularLocation>
        <location evidence="2">Membrane</location>
        <topology evidence="2">Lipid-anchor</topology>
        <topology evidence="2">GPI-anchor</topology>
    </subcellularLocation>
</comment>
<evidence type="ECO:0000256" key="8">
    <source>
        <dbReference type="ARBA" id="ARBA00023180"/>
    </source>
</evidence>
<dbReference type="SUPFAM" id="SSF51445">
    <property type="entry name" value="(Trans)glycosidases"/>
    <property type="match status" value="1"/>
</dbReference>
<dbReference type="VEuPathDB" id="FungiDB:VP01_1288g8"/>
<keyword evidence="4 10" id="KW-0336">GPI-anchor</keyword>
<evidence type="ECO:0000256" key="9">
    <source>
        <dbReference type="ARBA" id="ARBA00023288"/>
    </source>
</evidence>
<evidence type="ECO:0000256" key="7">
    <source>
        <dbReference type="ARBA" id="ARBA00023157"/>
    </source>
</evidence>
<sequence>MCKVVLPSSPYGSDIIGPYMHTGGHYCYGRKAMVVMFNEFRGSFISKVEAQADDEHSMLFNKMNALRVGLAFSSVGTPRITRVGRYLYDANGKRFYIKGVAFQKDGNLLDLDRQAVNLYIYSLGEKRYVVTLNFLMLGLKINTVRVYSYDTEKDHSICMNALEEAGIYVIADITLPRINGASQTWDVDLLREAISQIDALRGFPNLLAFNIGNAIINNMENLEAGPYIKARARDVKLYLKSVNSTALVAYTSADGEKFPADLARFLSCNFEGPSVELDLFGLNNHRWCGDSNFASSYEELTMDFQGLTIAAFFSEFGFCSPGKPREWSEVPILFSALMSDLWSGGVAYSYYPTPKGYGLLDIKAEKKPSRNQDFKNLAQRYHHVKAPNIPKLTSLVLPKQQCSSTNSNSFVITSVLPPQPNADACDCMDQRALSCHIRGDASPLVIAELLEEVCKDLGLNAGFGEGCAAISSSGKANYGALSACSPATKLNYAMTHRFINSGFDPKACNFSGNATIQSQIQTKSAGEVARETTKCFKINAGKGISNKPTGRASKNTPVQINTIAYQQSISGVRVQSTAKFSEGPSIPSKSTTLPLLQETF</sequence>
<dbReference type="InterPro" id="IPR004886">
    <property type="entry name" value="Glucanosyltransferase"/>
</dbReference>
<evidence type="ECO:0000256" key="2">
    <source>
        <dbReference type="ARBA" id="ARBA00004589"/>
    </source>
</evidence>
<proteinExistence type="inferred from homology"/>
<dbReference type="InterPro" id="IPR017853">
    <property type="entry name" value="GH"/>
</dbReference>
<evidence type="ECO:0000256" key="3">
    <source>
        <dbReference type="ARBA" id="ARBA00007528"/>
    </source>
</evidence>
<dbReference type="AlphaFoldDB" id="A0A0L6VNG1"/>
<keyword evidence="6 10" id="KW-0472">Membrane</keyword>
<evidence type="ECO:0000256" key="11">
    <source>
        <dbReference type="SAM" id="MobiDB-lite"/>
    </source>
</evidence>
<dbReference type="GO" id="GO:0005886">
    <property type="term" value="C:plasma membrane"/>
    <property type="evidence" value="ECO:0007669"/>
    <property type="project" value="UniProtKB-SubCell"/>
</dbReference>
<gene>
    <name evidence="13" type="ORF">VP01_1288g8</name>
</gene>
<dbReference type="EC" id="2.4.1.-" evidence="10"/>
<keyword evidence="7" id="KW-1015">Disulfide bond</keyword>
<dbReference type="Proteomes" id="UP000037035">
    <property type="component" value="Unassembled WGS sequence"/>
</dbReference>
<dbReference type="PANTHER" id="PTHR31468">
    <property type="entry name" value="1,3-BETA-GLUCANOSYLTRANSFERASE GAS1"/>
    <property type="match status" value="1"/>
</dbReference>
<evidence type="ECO:0000256" key="10">
    <source>
        <dbReference type="RuleBase" id="RU361209"/>
    </source>
</evidence>
<dbReference type="SMART" id="SM00768">
    <property type="entry name" value="X8"/>
    <property type="match status" value="1"/>
</dbReference>
<dbReference type="GO" id="GO:0042124">
    <property type="term" value="F:1,3-beta-glucanosyltransferase activity"/>
    <property type="evidence" value="ECO:0007669"/>
    <property type="project" value="TreeGrafter"/>
</dbReference>
<dbReference type="Gene3D" id="1.20.58.1040">
    <property type="match status" value="1"/>
</dbReference>
<dbReference type="Pfam" id="PF07983">
    <property type="entry name" value="X8"/>
    <property type="match status" value="1"/>
</dbReference>
<evidence type="ECO:0000313" key="13">
    <source>
        <dbReference type="EMBL" id="KNZ62306.1"/>
    </source>
</evidence>
<accession>A0A0L6VNG1</accession>
<feature type="compositionally biased region" description="Polar residues" evidence="11">
    <location>
        <begin position="587"/>
        <end position="600"/>
    </location>
</feature>
<keyword evidence="10" id="KW-0808">Transferase</keyword>
<keyword evidence="9 10" id="KW-0449">Lipoprotein</keyword>
<feature type="region of interest" description="Disordered" evidence="11">
    <location>
        <begin position="580"/>
        <end position="600"/>
    </location>
</feature>
<dbReference type="GO" id="GO:0071970">
    <property type="term" value="P:fungal-type cell wall (1-&gt;3)-beta-D-glucan biosynthetic process"/>
    <property type="evidence" value="ECO:0007669"/>
    <property type="project" value="TreeGrafter"/>
</dbReference>
<dbReference type="OrthoDB" id="421038at2759"/>
<keyword evidence="5" id="KW-0732">Signal</keyword>
<dbReference type="Gene3D" id="3.20.20.80">
    <property type="entry name" value="Glycosidases"/>
    <property type="match status" value="1"/>
</dbReference>
<evidence type="ECO:0000256" key="4">
    <source>
        <dbReference type="ARBA" id="ARBA00022622"/>
    </source>
</evidence>
<evidence type="ECO:0000313" key="14">
    <source>
        <dbReference type="Proteomes" id="UP000037035"/>
    </source>
</evidence>
<organism evidence="13 14">
    <name type="scientific">Puccinia sorghi</name>
    <dbReference type="NCBI Taxonomy" id="27349"/>
    <lineage>
        <taxon>Eukaryota</taxon>
        <taxon>Fungi</taxon>
        <taxon>Dikarya</taxon>
        <taxon>Basidiomycota</taxon>
        <taxon>Pucciniomycotina</taxon>
        <taxon>Pucciniomycetes</taxon>
        <taxon>Pucciniales</taxon>
        <taxon>Pucciniaceae</taxon>
        <taxon>Puccinia</taxon>
    </lineage>
</organism>
<name>A0A0L6VNG1_9BASI</name>
<dbReference type="InterPro" id="IPR012946">
    <property type="entry name" value="X8"/>
</dbReference>
<comment type="function">
    <text evidence="10">Splits internally a 1,3-beta-glucan molecule and transfers the newly generated reducing end (the donor) to the non-reducing end of another 1,3-beta-glucan molecule (the acceptor) forming a 1,3-beta linkage, resulting in the elongation of 1,3-beta-glucan chains in the cell wall.</text>
</comment>
<dbReference type="GO" id="GO:0098552">
    <property type="term" value="C:side of membrane"/>
    <property type="evidence" value="ECO:0007669"/>
    <property type="project" value="UniProtKB-KW"/>
</dbReference>
<dbReference type="EMBL" id="LAVV01003209">
    <property type="protein sequence ID" value="KNZ62306.1"/>
    <property type="molecule type" value="Genomic_DNA"/>
</dbReference>
<dbReference type="GO" id="GO:0031505">
    <property type="term" value="P:fungal-type cell wall organization"/>
    <property type="evidence" value="ECO:0007669"/>
    <property type="project" value="TreeGrafter"/>
</dbReference>
<feature type="domain" description="X8" evidence="12">
    <location>
        <begin position="433"/>
        <end position="525"/>
    </location>
</feature>
<reference evidence="13 14" key="1">
    <citation type="submission" date="2015-08" db="EMBL/GenBank/DDBJ databases">
        <title>Next Generation Sequencing and Analysis of the Genome of Puccinia sorghi L Schw, the Causal Agent of Maize Common Rust.</title>
        <authorList>
            <person name="Rochi L."/>
            <person name="Burguener G."/>
            <person name="Darino M."/>
            <person name="Turjanski A."/>
            <person name="Kreff E."/>
            <person name="Dieguez M.J."/>
            <person name="Sacco F."/>
        </authorList>
    </citation>
    <scope>NUCLEOTIDE SEQUENCE [LARGE SCALE GENOMIC DNA]</scope>
    <source>
        <strain evidence="13 14">RO10H11247</strain>
    </source>
</reference>
<comment type="caution">
    <text evidence="13">The sequence shown here is derived from an EMBL/GenBank/DDBJ whole genome shotgun (WGS) entry which is preliminary data.</text>
</comment>
<evidence type="ECO:0000256" key="6">
    <source>
        <dbReference type="ARBA" id="ARBA00023136"/>
    </source>
</evidence>
<evidence type="ECO:0000256" key="5">
    <source>
        <dbReference type="ARBA" id="ARBA00022729"/>
    </source>
</evidence>
<dbReference type="Pfam" id="PF03198">
    <property type="entry name" value="Glyco_hydro_72"/>
    <property type="match status" value="1"/>
</dbReference>
<evidence type="ECO:0000256" key="1">
    <source>
        <dbReference type="ARBA" id="ARBA00004196"/>
    </source>
</evidence>
<keyword evidence="14" id="KW-1185">Reference proteome</keyword>
<dbReference type="PANTHER" id="PTHR31468:SF2">
    <property type="entry name" value="1,3-BETA-GLUCANOSYLTRANSFERASE GAS1"/>
    <property type="match status" value="1"/>
</dbReference>
<protein>
    <recommendedName>
        <fullName evidence="10">1,3-beta-glucanosyltransferase</fullName>
        <ecNumber evidence="10">2.4.1.-</ecNumber>
    </recommendedName>
</protein>